<dbReference type="EMBL" id="CT573213">
    <property type="protein sequence ID" value="CAJ63349.1"/>
    <property type="molecule type" value="Genomic_DNA"/>
</dbReference>
<dbReference type="InterPro" id="IPR001242">
    <property type="entry name" value="Condensation_dom"/>
</dbReference>
<sequence length="566" mass="60261">MHVEVKNQGGSPAPAPDRVLTSSEQILAASNRASAPLTCGLFVQTMGTLDVTRLRLAVRRAIGRHPMMRASLYGARQYAWRFATMPSSDPVGQIGDGSDGWRVHETMMSSPFDLRAYPPLRIALVHRPDGDQLSVVAHHLAVDGMSLAAVVSEIFAEYRVADADADASAAAGRSGGGHVGLPAGVPSVPRSAGHGWTAFTHRSGRHITPMDAGRTAGYGYHPLTLPVPGRRVLLPGGRRMTANDLLVAAAHLTIDRWNRQRGGEAATLRVRMPIGLGTMPGAGGNNTGQVLVGTEPADRADLIRLAVRIVDQTEHAKQAAAAPVIAGVAGRVGAAATGRIPGPWRGSLLRLGVRTARPLITPAAAVSNLGPLADITSDTRRSPRSSSPAPPACPRASSSARRGTAPVSASRSGTTGICSAAPPPRPSPRSSGQRSTSWPLSGVKRRQQDDRQPTPRRTRSREMRATGESGLPARGFEVRRAAHLPELFGDRGNKEWTLRHSESGAGLVEPDEQLRLEMASGRSALAQLLREEVRTARGTARVRAGFELALFRLLGRPRFMQRTVQW</sequence>
<evidence type="ECO:0000259" key="2">
    <source>
        <dbReference type="Pfam" id="PF00668"/>
    </source>
</evidence>
<feature type="compositionally biased region" description="Polar residues" evidence="1">
    <location>
        <begin position="407"/>
        <end position="417"/>
    </location>
</feature>
<dbReference type="GO" id="GO:0003824">
    <property type="term" value="F:catalytic activity"/>
    <property type="evidence" value="ECO:0007669"/>
    <property type="project" value="InterPro"/>
</dbReference>
<dbReference type="Proteomes" id="UP000000657">
    <property type="component" value="Chromosome"/>
</dbReference>
<gene>
    <name evidence="3" type="ordered locus">FRAAL4708</name>
</gene>
<feature type="region of interest" description="Disordered" evidence="1">
    <location>
        <begin position="371"/>
        <end position="475"/>
    </location>
</feature>
<evidence type="ECO:0000313" key="3">
    <source>
        <dbReference type="EMBL" id="CAJ63349.1"/>
    </source>
</evidence>
<dbReference type="InterPro" id="IPR023213">
    <property type="entry name" value="CAT-like_dom_sf"/>
</dbReference>
<dbReference type="SUPFAM" id="SSF52777">
    <property type="entry name" value="CoA-dependent acyltransferases"/>
    <property type="match status" value="1"/>
</dbReference>
<feature type="domain" description="Condensation" evidence="2">
    <location>
        <begin position="43"/>
        <end position="160"/>
    </location>
</feature>
<dbReference type="Pfam" id="PF00668">
    <property type="entry name" value="Condensation"/>
    <property type="match status" value="1"/>
</dbReference>
<protein>
    <recommendedName>
        <fullName evidence="2">Condensation domain-containing protein</fullName>
    </recommendedName>
</protein>
<evidence type="ECO:0000313" key="4">
    <source>
        <dbReference type="Proteomes" id="UP000000657"/>
    </source>
</evidence>
<proteinExistence type="predicted"/>
<reference evidence="3 4" key="1">
    <citation type="journal article" date="2007" name="Genome Res.">
        <title>Genome characteristics of facultatively symbiotic Frankia sp. strains reflect host range and host plant biogeography.</title>
        <authorList>
            <person name="Normand P."/>
            <person name="Lapierre P."/>
            <person name="Tisa L.S."/>
            <person name="Gogarten J.P."/>
            <person name="Alloisio N."/>
            <person name="Bagnarol E."/>
            <person name="Bassi C.A."/>
            <person name="Berry A.M."/>
            <person name="Bickhart D.M."/>
            <person name="Choisne N."/>
            <person name="Couloux A."/>
            <person name="Cournoyer B."/>
            <person name="Cruveiller S."/>
            <person name="Daubin V."/>
            <person name="Demange N."/>
            <person name="Francino M.P."/>
            <person name="Goltsman E."/>
            <person name="Huang Y."/>
            <person name="Kopp O.R."/>
            <person name="Labarre L."/>
            <person name="Lapidus A."/>
            <person name="Lavire C."/>
            <person name="Marechal J."/>
            <person name="Martinez M."/>
            <person name="Mastronunzio J.E."/>
            <person name="Mullin B.C."/>
            <person name="Niemann J."/>
            <person name="Pujic P."/>
            <person name="Rawnsley T."/>
            <person name="Rouy Z."/>
            <person name="Schenowitz C."/>
            <person name="Sellstedt A."/>
            <person name="Tavares F."/>
            <person name="Tomkins J.P."/>
            <person name="Vallenet D."/>
            <person name="Valverde C."/>
            <person name="Wall L.G."/>
            <person name="Wang Y."/>
            <person name="Medigue C."/>
            <person name="Benson D.R."/>
        </authorList>
    </citation>
    <scope>NUCLEOTIDE SEQUENCE [LARGE SCALE GENOMIC DNA]</scope>
    <source>
        <strain evidence="4">DSM 45986 / CECT 9034 / ACN14a</strain>
    </source>
</reference>
<dbReference type="AlphaFoldDB" id="Q0RGN8"/>
<dbReference type="eggNOG" id="COG1020">
    <property type="taxonomic scope" value="Bacteria"/>
</dbReference>
<accession>Q0RGN8</accession>
<dbReference type="GO" id="GO:0008610">
    <property type="term" value="P:lipid biosynthetic process"/>
    <property type="evidence" value="ECO:0007669"/>
    <property type="project" value="UniProtKB-ARBA"/>
</dbReference>
<keyword evidence="4" id="KW-1185">Reference proteome</keyword>
<name>Q0RGN8_FRAAA</name>
<dbReference type="KEGG" id="fal:FRAAL4708"/>
<dbReference type="Gene3D" id="3.30.559.10">
    <property type="entry name" value="Chloramphenicol acetyltransferase-like domain"/>
    <property type="match status" value="1"/>
</dbReference>
<dbReference type="STRING" id="326424.FRAAL4708"/>
<organism evidence="3 4">
    <name type="scientific">Frankia alni (strain DSM 45986 / CECT 9034 / ACN14a)</name>
    <dbReference type="NCBI Taxonomy" id="326424"/>
    <lineage>
        <taxon>Bacteria</taxon>
        <taxon>Bacillati</taxon>
        <taxon>Actinomycetota</taxon>
        <taxon>Actinomycetes</taxon>
        <taxon>Frankiales</taxon>
        <taxon>Frankiaceae</taxon>
        <taxon>Frankia</taxon>
    </lineage>
</organism>
<dbReference type="HOGENOM" id="CLU_481250_0_0_11"/>
<evidence type="ECO:0000256" key="1">
    <source>
        <dbReference type="SAM" id="MobiDB-lite"/>
    </source>
</evidence>